<sequence>NWGANHGAVSYGHIGADLITLASILRIPVCMHNVPEEKIFRPSAWNGFGMDPEGADFRACANFGPLYGV</sequence>
<dbReference type="EC" id="5.3.1.25" evidence="4"/>
<evidence type="ECO:0000259" key="3">
    <source>
        <dbReference type="Pfam" id="PF02952"/>
    </source>
</evidence>
<evidence type="ECO:0000256" key="2">
    <source>
        <dbReference type="ARBA" id="ARBA00023277"/>
    </source>
</evidence>
<feature type="domain" description="L-fucose isomerase C-terminal" evidence="3">
    <location>
        <begin position="1"/>
        <end position="32"/>
    </location>
</feature>
<dbReference type="InterPro" id="IPR015888">
    <property type="entry name" value="Fuc_isomerase_C"/>
</dbReference>
<dbReference type="GO" id="GO:0008790">
    <property type="term" value="F:arabinose isomerase activity"/>
    <property type="evidence" value="ECO:0007669"/>
    <property type="project" value="TreeGrafter"/>
</dbReference>
<protein>
    <submittedName>
        <fullName evidence="4">L-fucose isomerase</fullName>
        <ecNumber evidence="4">5.3.1.25</ecNumber>
    </submittedName>
</protein>
<dbReference type="Pfam" id="PF02952">
    <property type="entry name" value="Fucose_iso_C"/>
    <property type="match status" value="1"/>
</dbReference>
<keyword evidence="1 4" id="KW-0413">Isomerase</keyword>
<dbReference type="Proteomes" id="UP000229213">
    <property type="component" value="Unassembled WGS sequence"/>
</dbReference>
<feature type="non-terminal residue" evidence="4">
    <location>
        <position position="1"/>
    </location>
</feature>
<organism evidence="4 5">
    <name type="scientific">bacterium (Candidatus Ratteibacteria) CG_4_9_14_3_um_filter_41_21</name>
    <dbReference type="NCBI Taxonomy" id="2014289"/>
    <lineage>
        <taxon>Bacteria</taxon>
        <taxon>Candidatus Ratteibacteria</taxon>
    </lineage>
</organism>
<dbReference type="PANTHER" id="PTHR37840:SF1">
    <property type="entry name" value="L-FUCOSE ISOMERASE"/>
    <property type="match status" value="1"/>
</dbReference>
<gene>
    <name evidence="4" type="primary">fucI</name>
    <name evidence="4" type="ORF">CO162_06885</name>
</gene>
<dbReference type="GO" id="GO:0030145">
    <property type="term" value="F:manganese ion binding"/>
    <property type="evidence" value="ECO:0007669"/>
    <property type="project" value="InterPro"/>
</dbReference>
<evidence type="ECO:0000313" key="4">
    <source>
        <dbReference type="EMBL" id="PJA61333.1"/>
    </source>
</evidence>
<dbReference type="GO" id="GO:0005737">
    <property type="term" value="C:cytoplasm"/>
    <property type="evidence" value="ECO:0007669"/>
    <property type="project" value="InterPro"/>
</dbReference>
<dbReference type="EMBL" id="PFWI01000249">
    <property type="protein sequence ID" value="PJA61333.1"/>
    <property type="molecule type" value="Genomic_DNA"/>
</dbReference>
<dbReference type="AlphaFoldDB" id="A0A2M7YEE7"/>
<reference evidence="5" key="1">
    <citation type="submission" date="2017-09" db="EMBL/GenBank/DDBJ databases">
        <title>Depth-based differentiation of microbial function through sediment-hosted aquifers and enrichment of novel symbionts in the deep terrestrial subsurface.</title>
        <authorList>
            <person name="Probst A.J."/>
            <person name="Ladd B."/>
            <person name="Jarett J.K."/>
            <person name="Geller-Mcgrath D.E."/>
            <person name="Sieber C.M.K."/>
            <person name="Emerson J.B."/>
            <person name="Anantharaman K."/>
            <person name="Thomas B.C."/>
            <person name="Malmstrom R."/>
            <person name="Stieglmeier M."/>
            <person name="Klingl A."/>
            <person name="Woyke T."/>
            <person name="Ryan C.M."/>
            <person name="Banfield J.F."/>
        </authorList>
    </citation>
    <scope>NUCLEOTIDE SEQUENCE [LARGE SCALE GENOMIC DNA]</scope>
</reference>
<dbReference type="Gene3D" id="3.20.14.10">
    <property type="entry name" value="L-fucose/L-arabinose isomerase, C-terminal"/>
    <property type="match status" value="1"/>
</dbReference>
<proteinExistence type="predicted"/>
<comment type="caution">
    <text evidence="4">The sequence shown here is derived from an EMBL/GenBank/DDBJ whole genome shotgun (WGS) entry which is preliminary data.</text>
</comment>
<dbReference type="InterPro" id="IPR038393">
    <property type="entry name" value="Fuc_iso_dom3_sf"/>
</dbReference>
<accession>A0A2M7YEE7</accession>
<evidence type="ECO:0000313" key="5">
    <source>
        <dbReference type="Proteomes" id="UP000229213"/>
    </source>
</evidence>
<name>A0A2M7YEE7_9BACT</name>
<dbReference type="GO" id="GO:0042355">
    <property type="term" value="P:L-fucose catabolic process"/>
    <property type="evidence" value="ECO:0007669"/>
    <property type="project" value="TreeGrafter"/>
</dbReference>
<evidence type="ECO:0000256" key="1">
    <source>
        <dbReference type="ARBA" id="ARBA00023235"/>
    </source>
</evidence>
<dbReference type="GO" id="GO:0019571">
    <property type="term" value="P:D-arabinose catabolic process"/>
    <property type="evidence" value="ECO:0007669"/>
    <property type="project" value="TreeGrafter"/>
</dbReference>
<dbReference type="SUPFAM" id="SSF50443">
    <property type="entry name" value="FucI/AraA C-terminal domain-like"/>
    <property type="match status" value="1"/>
</dbReference>
<dbReference type="PANTHER" id="PTHR37840">
    <property type="entry name" value="L-FUCOSE ISOMERASE"/>
    <property type="match status" value="1"/>
</dbReference>
<dbReference type="InterPro" id="IPR004216">
    <property type="entry name" value="Fuc/Ara_isomerase_C"/>
</dbReference>
<dbReference type="InterPro" id="IPR005763">
    <property type="entry name" value="Fucose_isomerase"/>
</dbReference>
<keyword evidence="2" id="KW-0119">Carbohydrate metabolism</keyword>
<dbReference type="GO" id="GO:0008736">
    <property type="term" value="F:L-fucose isomerase activity"/>
    <property type="evidence" value="ECO:0007669"/>
    <property type="project" value="UniProtKB-EC"/>
</dbReference>